<evidence type="ECO:0000313" key="1">
    <source>
        <dbReference type="EMBL" id="WNL49705.1"/>
    </source>
</evidence>
<sequence>MDRYTRVFEEKGCTLLEEIRGEDKKVAFRCKCGKEPCFSYPQHVLRKSWVGCSTCIKKVPKQRIVDYYTSLRKSRMQE</sequence>
<reference evidence="1" key="1">
    <citation type="submission" date="2023-07" db="EMBL/GenBank/DDBJ databases">
        <authorList>
            <person name="Xia Y."/>
        </authorList>
    </citation>
    <scope>NUCLEOTIDE SEQUENCE</scope>
    <source>
        <strain evidence="1">F</strain>
    </source>
</reference>
<name>A0AA96ELN3_9VIRU</name>
<protein>
    <submittedName>
        <fullName evidence="1">Uncharacterized protein</fullName>
    </submittedName>
</protein>
<dbReference type="EMBL" id="OR343188">
    <property type="protein sequence ID" value="WNL49705.1"/>
    <property type="molecule type" value="Genomic_DNA"/>
</dbReference>
<proteinExistence type="predicted"/>
<organism evidence="1">
    <name type="scientific">Marseillevirus sp</name>
    <dbReference type="NCBI Taxonomy" id="2809551"/>
    <lineage>
        <taxon>Viruses</taxon>
        <taxon>Varidnaviria</taxon>
        <taxon>Bamfordvirae</taxon>
        <taxon>Nucleocytoviricota</taxon>
        <taxon>Megaviricetes</taxon>
        <taxon>Pimascovirales</taxon>
        <taxon>Pimascovirales incertae sedis</taxon>
        <taxon>Marseilleviridae</taxon>
        <taxon>Marseillevirus</taxon>
    </lineage>
</organism>
<accession>A0AA96ELN3</accession>
<gene>
    <name evidence="1" type="ORF">MarFTMF_189</name>
</gene>